<organism evidence="1">
    <name type="scientific">Candidatus Moduliflexus flocculans</name>
    <dbReference type="NCBI Taxonomy" id="1499966"/>
    <lineage>
        <taxon>Bacteria</taxon>
        <taxon>Candidatus Moduliflexota</taxon>
        <taxon>Candidatus Moduliflexia</taxon>
        <taxon>Candidatus Moduliflexales</taxon>
        <taxon>Candidatus Moduliflexaceae</taxon>
    </lineage>
</organism>
<evidence type="ECO:0000313" key="1">
    <source>
        <dbReference type="EMBL" id="GAK52180.1"/>
    </source>
</evidence>
<keyword evidence="2" id="KW-1185">Reference proteome</keyword>
<dbReference type="Proteomes" id="UP000030700">
    <property type="component" value="Unassembled WGS sequence"/>
</dbReference>
<dbReference type="AlphaFoldDB" id="A0A081BP64"/>
<dbReference type="EMBL" id="DF820458">
    <property type="protein sequence ID" value="GAK52180.1"/>
    <property type="molecule type" value="Genomic_DNA"/>
</dbReference>
<reference evidence="1" key="1">
    <citation type="journal article" date="2015" name="PeerJ">
        <title>First genomic representation of candidate bacterial phylum KSB3 points to enhanced environmental sensing as a trigger of wastewater bulking.</title>
        <authorList>
            <person name="Sekiguchi Y."/>
            <person name="Ohashi A."/>
            <person name="Parks D.H."/>
            <person name="Yamauchi T."/>
            <person name="Tyson G.W."/>
            <person name="Hugenholtz P."/>
        </authorList>
    </citation>
    <scope>NUCLEOTIDE SEQUENCE [LARGE SCALE GENOMIC DNA]</scope>
</reference>
<name>A0A081BP64_9BACT</name>
<evidence type="ECO:0008006" key="3">
    <source>
        <dbReference type="Google" id="ProtNLM"/>
    </source>
</evidence>
<sequence>MAQFVPFAPNVEVHGKTVLLLIDTMGHFKRVAMQILAKYGITDVREDAWFSQAAYLEIHKEFYTQIGPKTLKIIGKQVPEKVLWPPNIQTIENALQSIDVAYHMNHRGGEIGSYQFQSTGMRSAVMVCHNPYPCPFDMGIIEGTAIKFAPKNARLVIQHDDKQPCRMNGGDICTYQISW</sequence>
<evidence type="ECO:0000313" key="2">
    <source>
        <dbReference type="Proteomes" id="UP000030700"/>
    </source>
</evidence>
<accession>A0A081BP64</accession>
<proteinExistence type="predicted"/>
<protein>
    <recommendedName>
        <fullName evidence="3">4-vinyl reductase 4VR domain-containing protein</fullName>
    </recommendedName>
</protein>
<dbReference type="HOGENOM" id="CLU_111582_0_0_0"/>
<dbReference type="STRING" id="1499966.U14_03431"/>
<gene>
    <name evidence="1" type="ORF">U14_03431</name>
</gene>